<feature type="compositionally biased region" description="Basic and acidic residues" evidence="1">
    <location>
        <begin position="285"/>
        <end position="300"/>
    </location>
</feature>
<keyword evidence="3" id="KW-1185">Reference proteome</keyword>
<protein>
    <submittedName>
        <fullName evidence="2">Uncharacterized protein</fullName>
    </submittedName>
</protein>
<dbReference type="Proteomes" id="UP000075714">
    <property type="component" value="Unassembled WGS sequence"/>
</dbReference>
<sequence length="300" mass="33231">MSEEVEKGMTKREFLEMTCIVLKEILNPNMLRSALEAAATKLDIPDAPSVVSNMLGPLEKKGGRKRKDGSGAEASAKKDKSRKMSVYNMFVVWFMEFAGSYGRHPAITELKAANPTANNMNLVSVFYKRMTAEQREAVKDRLLPYAGACSETGAVGAAVKRSEMDHPDTPLWKLVGLEPKPEYKTDPAQMRAEAAEARRLAHGTGAVTPGPTVTKALAEDDHVQEDEDARAAVTASKPDTDKKKDKKRKKEEGEAGPSEKKKKKSKDKGEDGGEKEHKQKKEKKEKKEKSEKKDKEKKTK</sequence>
<dbReference type="OrthoDB" id="540184at2759"/>
<dbReference type="AlphaFoldDB" id="A0A150GK59"/>
<gene>
    <name evidence="2" type="ORF">GPECTOR_18g71</name>
</gene>
<reference evidence="3" key="1">
    <citation type="journal article" date="2016" name="Nat. Commun.">
        <title>The Gonium pectorale genome demonstrates co-option of cell cycle regulation during the evolution of multicellularity.</title>
        <authorList>
            <person name="Hanschen E.R."/>
            <person name="Marriage T.N."/>
            <person name="Ferris P.J."/>
            <person name="Hamaji T."/>
            <person name="Toyoda A."/>
            <person name="Fujiyama A."/>
            <person name="Neme R."/>
            <person name="Noguchi H."/>
            <person name="Minakuchi Y."/>
            <person name="Suzuki M."/>
            <person name="Kawai-Toyooka H."/>
            <person name="Smith D.R."/>
            <person name="Sparks H."/>
            <person name="Anderson J."/>
            <person name="Bakaric R."/>
            <person name="Luria V."/>
            <person name="Karger A."/>
            <person name="Kirschner M.W."/>
            <person name="Durand P.M."/>
            <person name="Michod R.E."/>
            <person name="Nozaki H."/>
            <person name="Olson B.J."/>
        </authorList>
    </citation>
    <scope>NUCLEOTIDE SEQUENCE [LARGE SCALE GENOMIC DNA]</scope>
    <source>
        <strain evidence="3">NIES-2863</strain>
    </source>
</reference>
<name>A0A150GK59_GONPE</name>
<accession>A0A150GK59</accession>
<evidence type="ECO:0000256" key="1">
    <source>
        <dbReference type="SAM" id="MobiDB-lite"/>
    </source>
</evidence>
<organism evidence="2 3">
    <name type="scientific">Gonium pectorale</name>
    <name type="common">Green alga</name>
    <dbReference type="NCBI Taxonomy" id="33097"/>
    <lineage>
        <taxon>Eukaryota</taxon>
        <taxon>Viridiplantae</taxon>
        <taxon>Chlorophyta</taxon>
        <taxon>core chlorophytes</taxon>
        <taxon>Chlorophyceae</taxon>
        <taxon>CS clade</taxon>
        <taxon>Chlamydomonadales</taxon>
        <taxon>Volvocaceae</taxon>
        <taxon>Gonium</taxon>
    </lineage>
</organism>
<feature type="region of interest" description="Disordered" evidence="1">
    <location>
        <begin position="222"/>
        <end position="300"/>
    </location>
</feature>
<comment type="caution">
    <text evidence="2">The sequence shown here is derived from an EMBL/GenBank/DDBJ whole genome shotgun (WGS) entry which is preliminary data.</text>
</comment>
<proteinExistence type="predicted"/>
<feature type="compositionally biased region" description="Basic and acidic residues" evidence="1">
    <location>
        <begin position="250"/>
        <end position="259"/>
    </location>
</feature>
<evidence type="ECO:0000313" key="3">
    <source>
        <dbReference type="Proteomes" id="UP000075714"/>
    </source>
</evidence>
<evidence type="ECO:0000313" key="2">
    <source>
        <dbReference type="EMBL" id="KXZ50095.1"/>
    </source>
</evidence>
<feature type="region of interest" description="Disordered" evidence="1">
    <location>
        <begin position="53"/>
        <end position="78"/>
    </location>
</feature>
<feature type="compositionally biased region" description="Basic and acidic residues" evidence="1">
    <location>
        <begin position="267"/>
        <end position="279"/>
    </location>
</feature>
<dbReference type="EMBL" id="LSYV01000019">
    <property type="protein sequence ID" value="KXZ50095.1"/>
    <property type="molecule type" value="Genomic_DNA"/>
</dbReference>